<dbReference type="InterPro" id="IPR001789">
    <property type="entry name" value="Sig_transdc_resp-reg_receiver"/>
</dbReference>
<comment type="caution">
    <text evidence="9">The sequence shown here is derived from an EMBL/GenBank/DDBJ whole genome shotgun (WGS) entry which is preliminary data.</text>
</comment>
<dbReference type="Pfam" id="PF00072">
    <property type="entry name" value="Response_reg"/>
    <property type="match status" value="1"/>
</dbReference>
<organism evidence="9 10">
    <name type="scientific">Danxiaibacter flavus</name>
    <dbReference type="NCBI Taxonomy" id="3049108"/>
    <lineage>
        <taxon>Bacteria</taxon>
        <taxon>Pseudomonadati</taxon>
        <taxon>Bacteroidota</taxon>
        <taxon>Chitinophagia</taxon>
        <taxon>Chitinophagales</taxon>
        <taxon>Chitinophagaceae</taxon>
        <taxon>Danxiaibacter</taxon>
    </lineage>
</organism>
<keyword evidence="6" id="KW-0597">Phosphoprotein</keyword>
<dbReference type="PROSITE" id="PS50045">
    <property type="entry name" value="SIGMA54_INTERACT_4"/>
    <property type="match status" value="1"/>
</dbReference>
<dbReference type="PROSITE" id="PS00676">
    <property type="entry name" value="SIGMA54_INTERACT_2"/>
    <property type="match status" value="1"/>
</dbReference>
<dbReference type="InterPro" id="IPR025662">
    <property type="entry name" value="Sigma_54_int_dom_ATP-bd_1"/>
</dbReference>
<dbReference type="InterPro" id="IPR058031">
    <property type="entry name" value="AAA_lid_NorR"/>
</dbReference>
<dbReference type="InterPro" id="IPR002078">
    <property type="entry name" value="Sigma_54_int"/>
</dbReference>
<dbReference type="InterPro" id="IPR009057">
    <property type="entry name" value="Homeodomain-like_sf"/>
</dbReference>
<dbReference type="PRINTS" id="PR01590">
    <property type="entry name" value="HTHFIS"/>
</dbReference>
<keyword evidence="4" id="KW-0238">DNA-binding</keyword>
<dbReference type="SUPFAM" id="SSF52172">
    <property type="entry name" value="CheY-like"/>
    <property type="match status" value="1"/>
</dbReference>
<dbReference type="EMBL" id="JAULBC010000007">
    <property type="protein sequence ID" value="MEX6689775.1"/>
    <property type="molecule type" value="Genomic_DNA"/>
</dbReference>
<dbReference type="InterPro" id="IPR003593">
    <property type="entry name" value="AAA+_ATPase"/>
</dbReference>
<evidence type="ECO:0000259" key="7">
    <source>
        <dbReference type="PROSITE" id="PS50045"/>
    </source>
</evidence>
<dbReference type="Proteomes" id="UP001560573">
    <property type="component" value="Unassembled WGS sequence"/>
</dbReference>
<evidence type="ECO:0000256" key="6">
    <source>
        <dbReference type="PROSITE-ProRule" id="PRU00169"/>
    </source>
</evidence>
<dbReference type="PROSITE" id="PS00688">
    <property type="entry name" value="SIGMA54_INTERACT_3"/>
    <property type="match status" value="1"/>
</dbReference>
<evidence type="ECO:0000256" key="1">
    <source>
        <dbReference type="ARBA" id="ARBA00022741"/>
    </source>
</evidence>
<name>A0ABV3ZJT3_9BACT</name>
<dbReference type="Gene3D" id="3.40.50.300">
    <property type="entry name" value="P-loop containing nucleotide triphosphate hydrolases"/>
    <property type="match status" value="1"/>
</dbReference>
<dbReference type="Pfam" id="PF02954">
    <property type="entry name" value="HTH_8"/>
    <property type="match status" value="1"/>
</dbReference>
<keyword evidence="3" id="KW-0805">Transcription regulation</keyword>
<keyword evidence="1" id="KW-0547">Nucleotide-binding</keyword>
<dbReference type="SUPFAM" id="SSF52540">
    <property type="entry name" value="P-loop containing nucleoside triphosphate hydrolases"/>
    <property type="match status" value="1"/>
</dbReference>
<dbReference type="Pfam" id="PF25601">
    <property type="entry name" value="AAA_lid_14"/>
    <property type="match status" value="1"/>
</dbReference>
<evidence type="ECO:0000256" key="2">
    <source>
        <dbReference type="ARBA" id="ARBA00022840"/>
    </source>
</evidence>
<reference evidence="9 10" key="1">
    <citation type="submission" date="2023-07" db="EMBL/GenBank/DDBJ databases">
        <authorList>
            <person name="Lian W.-H."/>
        </authorList>
    </citation>
    <scope>NUCLEOTIDE SEQUENCE [LARGE SCALE GENOMIC DNA]</scope>
    <source>
        <strain evidence="9 10">SYSU DXS3180</strain>
    </source>
</reference>
<keyword evidence="2" id="KW-0067">ATP-binding</keyword>
<dbReference type="InterPro" id="IPR027417">
    <property type="entry name" value="P-loop_NTPase"/>
</dbReference>
<feature type="domain" description="Sigma-54 factor interaction" evidence="7">
    <location>
        <begin position="151"/>
        <end position="376"/>
    </location>
</feature>
<dbReference type="SUPFAM" id="SSF46689">
    <property type="entry name" value="Homeodomain-like"/>
    <property type="match status" value="1"/>
</dbReference>
<dbReference type="Gene3D" id="1.10.8.60">
    <property type="match status" value="1"/>
</dbReference>
<keyword evidence="5" id="KW-0804">Transcription</keyword>
<keyword evidence="10" id="KW-1185">Reference proteome</keyword>
<proteinExistence type="predicted"/>
<dbReference type="PROSITE" id="PS50110">
    <property type="entry name" value="RESPONSE_REGULATORY"/>
    <property type="match status" value="1"/>
</dbReference>
<evidence type="ECO:0000256" key="3">
    <source>
        <dbReference type="ARBA" id="ARBA00023015"/>
    </source>
</evidence>
<dbReference type="RefSeq" id="WP_369331183.1">
    <property type="nucleotide sequence ID" value="NZ_JAULBC010000007.1"/>
</dbReference>
<dbReference type="InterPro" id="IPR011006">
    <property type="entry name" value="CheY-like_superfamily"/>
</dbReference>
<dbReference type="PROSITE" id="PS00675">
    <property type="entry name" value="SIGMA54_INTERACT_1"/>
    <property type="match status" value="1"/>
</dbReference>
<dbReference type="SMART" id="SM00448">
    <property type="entry name" value="REC"/>
    <property type="match status" value="1"/>
</dbReference>
<evidence type="ECO:0000259" key="8">
    <source>
        <dbReference type="PROSITE" id="PS50110"/>
    </source>
</evidence>
<dbReference type="InterPro" id="IPR025944">
    <property type="entry name" value="Sigma_54_int_dom_CS"/>
</dbReference>
<feature type="modified residue" description="4-aspartylphosphate" evidence="6">
    <location>
        <position position="57"/>
    </location>
</feature>
<dbReference type="Pfam" id="PF00158">
    <property type="entry name" value="Sigma54_activat"/>
    <property type="match status" value="1"/>
</dbReference>
<dbReference type="InterPro" id="IPR025943">
    <property type="entry name" value="Sigma_54_int_dom_ATP-bd_2"/>
</dbReference>
<dbReference type="PANTHER" id="PTHR32071:SF81">
    <property type="entry name" value="PROPIONATE CATABOLISM OPERON REGULATORY PROTEIN"/>
    <property type="match status" value="1"/>
</dbReference>
<evidence type="ECO:0000313" key="9">
    <source>
        <dbReference type="EMBL" id="MEX6689775.1"/>
    </source>
</evidence>
<evidence type="ECO:0000256" key="5">
    <source>
        <dbReference type="ARBA" id="ARBA00023163"/>
    </source>
</evidence>
<feature type="domain" description="Response regulatory" evidence="8">
    <location>
        <begin position="8"/>
        <end position="122"/>
    </location>
</feature>
<protein>
    <submittedName>
        <fullName evidence="9">Sigma-54 dependent transcriptional regulator</fullName>
    </submittedName>
</protein>
<dbReference type="Gene3D" id="3.40.50.2300">
    <property type="match status" value="1"/>
</dbReference>
<sequence length="480" mass="54296">MAENQTKKILVIDDDVNVGNILNAFLSQHNYEVSVVYSAKAGIEQCKREQFDYIFCDYRLGGKSGLDVMEMLRPLQTASKIIIITAYAQVNVAVTAIKKGAYDFILKPFQFDEILKVLREPQRNAEGFTYDILSDERPLSTDRTGFWACSSQVMKDIYDEIALIAPTDYTVIIYGESGTGKEMVAREIHRKSTRKDHPFIPLDCGTLSGELAGSELFGHIKGSFTGAVNDKEGHFEMANKGTLFLDEIGNLPPDVQASLLRVIQERKCRRIGSGVQLDVDVRIIVASNENLQSAYQTGKFREDLYHRLNEFKINLPPLRERKEDILSLADYFLAEVNQELNKNIQGFDEEVKRIFISYPWPGNLRELKNVIRRSGLLSNDMHVHKELLPFELTTFATAAIAPEAEVIKLVPQKNAASSDNSGRDLKSFVAKTQKDIILETLGFVNYNKSKAALLLNIDRKTLYNKLREYGLYSKAKKDEN</sequence>
<dbReference type="PANTHER" id="PTHR32071">
    <property type="entry name" value="TRANSCRIPTIONAL REGULATORY PROTEIN"/>
    <property type="match status" value="1"/>
</dbReference>
<accession>A0ABV3ZJT3</accession>
<dbReference type="InterPro" id="IPR002197">
    <property type="entry name" value="HTH_Fis"/>
</dbReference>
<dbReference type="Gene3D" id="1.10.10.60">
    <property type="entry name" value="Homeodomain-like"/>
    <property type="match status" value="1"/>
</dbReference>
<dbReference type="SMART" id="SM00382">
    <property type="entry name" value="AAA"/>
    <property type="match status" value="1"/>
</dbReference>
<evidence type="ECO:0000256" key="4">
    <source>
        <dbReference type="ARBA" id="ARBA00023125"/>
    </source>
</evidence>
<evidence type="ECO:0000313" key="10">
    <source>
        <dbReference type="Proteomes" id="UP001560573"/>
    </source>
</evidence>
<gene>
    <name evidence="9" type="ORF">QTN47_19875</name>
</gene>
<dbReference type="CDD" id="cd00009">
    <property type="entry name" value="AAA"/>
    <property type="match status" value="1"/>
</dbReference>